<name>A0A3B3RE81_9TELE</name>
<dbReference type="SUPFAM" id="SSF46458">
    <property type="entry name" value="Globin-like"/>
    <property type="match status" value="1"/>
</dbReference>
<dbReference type="GO" id="GO:0019825">
    <property type="term" value="F:oxygen binding"/>
    <property type="evidence" value="ECO:0007669"/>
    <property type="project" value="InterPro"/>
</dbReference>
<comment type="similarity">
    <text evidence="1 7">Belongs to the globin family.</text>
</comment>
<dbReference type="PROSITE" id="PS01033">
    <property type="entry name" value="GLOBIN"/>
    <property type="match status" value="1"/>
</dbReference>
<evidence type="ECO:0000259" key="8">
    <source>
        <dbReference type="PROSITE" id="PS01033"/>
    </source>
</evidence>
<dbReference type="Gene3D" id="1.10.490.10">
    <property type="entry name" value="Globins"/>
    <property type="match status" value="1"/>
</dbReference>
<dbReference type="InterPro" id="IPR002337">
    <property type="entry name" value="Hemoglobin_b"/>
</dbReference>
<dbReference type="GO" id="GO:0072562">
    <property type="term" value="C:blood microparticle"/>
    <property type="evidence" value="ECO:0007669"/>
    <property type="project" value="TreeGrafter"/>
</dbReference>
<evidence type="ECO:0000256" key="3">
    <source>
        <dbReference type="ARBA" id="ARBA00022617"/>
    </source>
</evidence>
<dbReference type="STRING" id="1676925.ENSPKIP00000016215"/>
<dbReference type="InterPro" id="IPR009050">
    <property type="entry name" value="Globin-like_sf"/>
</dbReference>
<keyword evidence="6" id="KW-0408">Iron</keyword>
<reference evidence="9" key="2">
    <citation type="submission" date="2025-09" db="UniProtKB">
        <authorList>
            <consortium name="Ensembl"/>
        </authorList>
    </citation>
    <scope>IDENTIFICATION</scope>
</reference>
<reference evidence="9" key="1">
    <citation type="submission" date="2025-08" db="UniProtKB">
        <authorList>
            <consortium name="Ensembl"/>
        </authorList>
    </citation>
    <scope>IDENTIFICATION</scope>
</reference>
<evidence type="ECO:0000256" key="6">
    <source>
        <dbReference type="ARBA" id="ARBA00023004"/>
    </source>
</evidence>
<dbReference type="GO" id="GO:0046872">
    <property type="term" value="F:metal ion binding"/>
    <property type="evidence" value="ECO:0007669"/>
    <property type="project" value="UniProtKB-KW"/>
</dbReference>
<evidence type="ECO:0000313" key="10">
    <source>
        <dbReference type="Proteomes" id="UP000261540"/>
    </source>
</evidence>
<dbReference type="PANTHER" id="PTHR11442">
    <property type="entry name" value="HEMOGLOBIN FAMILY MEMBER"/>
    <property type="match status" value="1"/>
</dbReference>
<dbReference type="GO" id="GO:0031720">
    <property type="term" value="F:haptoglobin binding"/>
    <property type="evidence" value="ECO:0007669"/>
    <property type="project" value="TreeGrafter"/>
</dbReference>
<sequence>MVEWTEAERRAIESVWEKIDVNVIGPQALESVLIVYPWTQRYFGVFGNLSSVSAITGNPKVAAHGKTVLKALGSGVKNLDDIKSTYAKLSELHSEKLNVDPDNFRLLADCITIVISTKLAAAFSPDVQAAWQKFLDVVVSALSREYH</sequence>
<dbReference type="PANTHER" id="PTHR11442:SF7">
    <property type="entry name" value="HEMOGLOBIN SUBUNIT EPSILON"/>
    <property type="match status" value="1"/>
</dbReference>
<feature type="domain" description="Globin" evidence="8">
    <location>
        <begin position="3"/>
        <end position="147"/>
    </location>
</feature>
<keyword evidence="2 7" id="KW-0813">Transport</keyword>
<dbReference type="PRINTS" id="PR00814">
    <property type="entry name" value="BETAHAEM"/>
</dbReference>
<dbReference type="OrthoDB" id="9886081at2759"/>
<evidence type="ECO:0000313" key="9">
    <source>
        <dbReference type="Ensembl" id="ENSPKIP00000016215.1"/>
    </source>
</evidence>
<evidence type="ECO:0000256" key="4">
    <source>
        <dbReference type="ARBA" id="ARBA00022621"/>
    </source>
</evidence>
<keyword evidence="4 7" id="KW-0561">Oxygen transport</keyword>
<dbReference type="InterPro" id="IPR012292">
    <property type="entry name" value="Globin/Proto"/>
</dbReference>
<dbReference type="Ensembl" id="ENSPKIT00000040699.1">
    <property type="protein sequence ID" value="ENSPKIP00000016215.1"/>
    <property type="gene ID" value="ENSPKIG00000002639.1"/>
</dbReference>
<dbReference type="AlphaFoldDB" id="A0A3B3RE81"/>
<dbReference type="Proteomes" id="UP000261540">
    <property type="component" value="Unplaced"/>
</dbReference>
<proteinExistence type="inferred from homology"/>
<dbReference type="InterPro" id="IPR050056">
    <property type="entry name" value="Hemoglobin_oxygen_transport"/>
</dbReference>
<organism evidence="9 10">
    <name type="scientific">Paramormyrops kingsleyae</name>
    <dbReference type="NCBI Taxonomy" id="1676925"/>
    <lineage>
        <taxon>Eukaryota</taxon>
        <taxon>Metazoa</taxon>
        <taxon>Chordata</taxon>
        <taxon>Craniata</taxon>
        <taxon>Vertebrata</taxon>
        <taxon>Euteleostomi</taxon>
        <taxon>Actinopterygii</taxon>
        <taxon>Neopterygii</taxon>
        <taxon>Teleostei</taxon>
        <taxon>Osteoglossocephala</taxon>
        <taxon>Osteoglossomorpha</taxon>
        <taxon>Osteoglossiformes</taxon>
        <taxon>Mormyridae</taxon>
        <taxon>Paramormyrops</taxon>
    </lineage>
</organism>
<dbReference type="FunFam" id="1.10.490.10:FF:000001">
    <property type="entry name" value="Hemoglobin subunit beta"/>
    <property type="match status" value="1"/>
</dbReference>
<evidence type="ECO:0000256" key="2">
    <source>
        <dbReference type="ARBA" id="ARBA00022448"/>
    </source>
</evidence>
<dbReference type="GO" id="GO:0043177">
    <property type="term" value="F:organic acid binding"/>
    <property type="evidence" value="ECO:0007669"/>
    <property type="project" value="TreeGrafter"/>
</dbReference>
<dbReference type="GO" id="GO:0005344">
    <property type="term" value="F:oxygen carrier activity"/>
    <property type="evidence" value="ECO:0007669"/>
    <property type="project" value="UniProtKB-KW"/>
</dbReference>
<dbReference type="InterPro" id="IPR000971">
    <property type="entry name" value="Globin"/>
</dbReference>
<dbReference type="GO" id="GO:0005833">
    <property type="term" value="C:hemoglobin complex"/>
    <property type="evidence" value="ECO:0007669"/>
    <property type="project" value="InterPro"/>
</dbReference>
<dbReference type="CDD" id="cd08925">
    <property type="entry name" value="Hb-beta-like"/>
    <property type="match status" value="1"/>
</dbReference>
<evidence type="ECO:0000256" key="5">
    <source>
        <dbReference type="ARBA" id="ARBA00022723"/>
    </source>
</evidence>
<dbReference type="GO" id="GO:0004601">
    <property type="term" value="F:peroxidase activity"/>
    <property type="evidence" value="ECO:0007669"/>
    <property type="project" value="TreeGrafter"/>
</dbReference>
<dbReference type="GO" id="GO:0042744">
    <property type="term" value="P:hydrogen peroxide catabolic process"/>
    <property type="evidence" value="ECO:0007669"/>
    <property type="project" value="TreeGrafter"/>
</dbReference>
<keyword evidence="10" id="KW-1185">Reference proteome</keyword>
<dbReference type="GO" id="GO:0031838">
    <property type="term" value="C:haptoglobin-hemoglobin complex"/>
    <property type="evidence" value="ECO:0007669"/>
    <property type="project" value="TreeGrafter"/>
</dbReference>
<dbReference type="GeneTree" id="ENSGT00940000157809"/>
<dbReference type="Pfam" id="PF00042">
    <property type="entry name" value="Globin"/>
    <property type="match status" value="1"/>
</dbReference>
<keyword evidence="3 7" id="KW-0349">Heme</keyword>
<dbReference type="GO" id="GO:0020037">
    <property type="term" value="F:heme binding"/>
    <property type="evidence" value="ECO:0007669"/>
    <property type="project" value="InterPro"/>
</dbReference>
<evidence type="ECO:0000256" key="1">
    <source>
        <dbReference type="ARBA" id="ARBA00008705"/>
    </source>
</evidence>
<keyword evidence="5" id="KW-0479">Metal-binding</keyword>
<accession>A0A3B3RE81</accession>
<protein>
    <submittedName>
        <fullName evidence="9">Hemoglobin cathodic subunit beta-like</fullName>
    </submittedName>
</protein>
<evidence type="ECO:0000256" key="7">
    <source>
        <dbReference type="RuleBase" id="RU000356"/>
    </source>
</evidence>